<sequence length="71" mass="8014">SGQGEVSVCVRSNLLQEVIGVESVSLPELNKHTSNADLVAERHYRNSDCLQLGLEYLLAYKIRRVNRASWQ</sequence>
<dbReference type="EMBL" id="BTRK01000001">
    <property type="protein sequence ID" value="GMR30068.1"/>
    <property type="molecule type" value="Genomic_DNA"/>
</dbReference>
<organism evidence="1 2">
    <name type="scientific">Pristionchus mayeri</name>
    <dbReference type="NCBI Taxonomy" id="1317129"/>
    <lineage>
        <taxon>Eukaryota</taxon>
        <taxon>Metazoa</taxon>
        <taxon>Ecdysozoa</taxon>
        <taxon>Nematoda</taxon>
        <taxon>Chromadorea</taxon>
        <taxon>Rhabditida</taxon>
        <taxon>Rhabditina</taxon>
        <taxon>Diplogasteromorpha</taxon>
        <taxon>Diplogasteroidea</taxon>
        <taxon>Neodiplogasteridae</taxon>
        <taxon>Pristionchus</taxon>
    </lineage>
</organism>
<proteinExistence type="predicted"/>
<evidence type="ECO:0000313" key="2">
    <source>
        <dbReference type="Proteomes" id="UP001328107"/>
    </source>
</evidence>
<comment type="caution">
    <text evidence="1">The sequence shown here is derived from an EMBL/GenBank/DDBJ whole genome shotgun (WGS) entry which is preliminary data.</text>
</comment>
<evidence type="ECO:0000313" key="1">
    <source>
        <dbReference type="EMBL" id="GMR30068.1"/>
    </source>
</evidence>
<keyword evidence="2" id="KW-1185">Reference proteome</keyword>
<feature type="non-terminal residue" evidence="1">
    <location>
        <position position="1"/>
    </location>
</feature>
<gene>
    <name evidence="1" type="ORF">PMAYCL1PPCAC_00263</name>
</gene>
<reference evidence="2" key="1">
    <citation type="submission" date="2022-10" db="EMBL/GenBank/DDBJ databases">
        <title>Genome assembly of Pristionchus species.</title>
        <authorList>
            <person name="Yoshida K."/>
            <person name="Sommer R.J."/>
        </authorList>
    </citation>
    <scope>NUCLEOTIDE SEQUENCE [LARGE SCALE GENOMIC DNA]</scope>
    <source>
        <strain evidence="2">RS5460</strain>
    </source>
</reference>
<name>A0AAN4YX25_9BILA</name>
<dbReference type="Proteomes" id="UP001328107">
    <property type="component" value="Unassembled WGS sequence"/>
</dbReference>
<accession>A0AAN4YX25</accession>
<protein>
    <submittedName>
        <fullName evidence="1">Uncharacterized protein</fullName>
    </submittedName>
</protein>
<dbReference type="AlphaFoldDB" id="A0AAN4YX25"/>